<dbReference type="AlphaFoldDB" id="A0A4Y2SZX3"/>
<proteinExistence type="predicted"/>
<reference evidence="1 2" key="1">
    <citation type="journal article" date="2019" name="Sci. Rep.">
        <title>Orb-weaving spider Araneus ventricosus genome elucidates the spidroin gene catalogue.</title>
        <authorList>
            <person name="Kono N."/>
            <person name="Nakamura H."/>
            <person name="Ohtoshi R."/>
            <person name="Moran D.A.P."/>
            <person name="Shinohara A."/>
            <person name="Yoshida Y."/>
            <person name="Fujiwara M."/>
            <person name="Mori M."/>
            <person name="Tomita M."/>
            <person name="Arakawa K."/>
        </authorList>
    </citation>
    <scope>NUCLEOTIDE SEQUENCE [LARGE SCALE GENOMIC DNA]</scope>
</reference>
<gene>
    <name evidence="1" type="ORF">AVEN_88896_1</name>
</gene>
<dbReference type="EMBL" id="BGPR01024980">
    <property type="protein sequence ID" value="GBN93501.1"/>
    <property type="molecule type" value="Genomic_DNA"/>
</dbReference>
<accession>A0A4Y2SZX3</accession>
<protein>
    <submittedName>
        <fullName evidence="1">Uncharacterized protein</fullName>
    </submittedName>
</protein>
<name>A0A4Y2SZX3_ARAVE</name>
<evidence type="ECO:0000313" key="2">
    <source>
        <dbReference type="Proteomes" id="UP000499080"/>
    </source>
</evidence>
<feature type="non-terminal residue" evidence="1">
    <location>
        <position position="1"/>
    </location>
</feature>
<comment type="caution">
    <text evidence="1">The sequence shown here is derived from an EMBL/GenBank/DDBJ whole genome shotgun (WGS) entry which is preliminary data.</text>
</comment>
<organism evidence="1 2">
    <name type="scientific">Araneus ventricosus</name>
    <name type="common">Orbweaver spider</name>
    <name type="synonym">Epeira ventricosa</name>
    <dbReference type="NCBI Taxonomy" id="182803"/>
    <lineage>
        <taxon>Eukaryota</taxon>
        <taxon>Metazoa</taxon>
        <taxon>Ecdysozoa</taxon>
        <taxon>Arthropoda</taxon>
        <taxon>Chelicerata</taxon>
        <taxon>Arachnida</taxon>
        <taxon>Araneae</taxon>
        <taxon>Araneomorphae</taxon>
        <taxon>Entelegynae</taxon>
        <taxon>Araneoidea</taxon>
        <taxon>Araneidae</taxon>
        <taxon>Araneus</taxon>
    </lineage>
</organism>
<dbReference type="Proteomes" id="UP000499080">
    <property type="component" value="Unassembled WGS sequence"/>
</dbReference>
<keyword evidence="2" id="KW-1185">Reference proteome</keyword>
<sequence>KDQLGSASELLYGMPCWLAGGKVSVRPRFQVRESDSIELSAVLGQLKLNRRRGPNVVHHPASGVEV</sequence>
<evidence type="ECO:0000313" key="1">
    <source>
        <dbReference type="EMBL" id="GBN93501.1"/>
    </source>
</evidence>